<dbReference type="GO" id="GO:0005886">
    <property type="term" value="C:plasma membrane"/>
    <property type="evidence" value="ECO:0007669"/>
    <property type="project" value="UniProtKB-SubCell"/>
</dbReference>
<comment type="caution">
    <text evidence="7">The sequence shown here is derived from an EMBL/GenBank/DDBJ whole genome shotgun (WGS) entry which is preliminary data.</text>
</comment>
<reference evidence="7" key="1">
    <citation type="submission" date="2021-11" db="EMBL/GenBank/DDBJ databases">
        <title>Description of novel Chryseobacterium species.</title>
        <authorList>
            <person name="Saticioglu I.B."/>
            <person name="Ay H."/>
            <person name="Altun S."/>
            <person name="Duman M."/>
        </authorList>
    </citation>
    <scope>NUCLEOTIDE SEQUENCE</scope>
    <source>
        <strain evidence="7">C-17</strain>
    </source>
</reference>
<proteinExistence type="predicted"/>
<dbReference type="InterPro" id="IPR050833">
    <property type="entry name" value="Poly_Biosynth_Transport"/>
</dbReference>
<feature type="transmembrane region" description="Helical" evidence="6">
    <location>
        <begin position="345"/>
        <end position="365"/>
    </location>
</feature>
<dbReference type="PANTHER" id="PTHR30250">
    <property type="entry name" value="PST FAMILY PREDICTED COLANIC ACID TRANSPORTER"/>
    <property type="match status" value="1"/>
</dbReference>
<keyword evidence="2" id="KW-1003">Cell membrane</keyword>
<feature type="transmembrane region" description="Helical" evidence="6">
    <location>
        <begin position="12"/>
        <end position="37"/>
    </location>
</feature>
<keyword evidence="5 6" id="KW-0472">Membrane</keyword>
<feature type="transmembrane region" description="Helical" evidence="6">
    <location>
        <begin position="216"/>
        <end position="234"/>
    </location>
</feature>
<feature type="transmembrane region" description="Helical" evidence="6">
    <location>
        <begin position="431"/>
        <end position="454"/>
    </location>
</feature>
<keyword evidence="3 6" id="KW-0812">Transmembrane</keyword>
<comment type="subcellular location">
    <subcellularLocation>
        <location evidence="1">Cell membrane</location>
        <topology evidence="1">Multi-pass membrane protein</topology>
    </subcellularLocation>
</comment>
<feature type="transmembrane region" description="Helical" evidence="6">
    <location>
        <begin position="279"/>
        <end position="299"/>
    </location>
</feature>
<evidence type="ECO:0000256" key="1">
    <source>
        <dbReference type="ARBA" id="ARBA00004651"/>
    </source>
</evidence>
<evidence type="ECO:0000313" key="8">
    <source>
        <dbReference type="Proteomes" id="UP001108025"/>
    </source>
</evidence>
<evidence type="ECO:0000256" key="3">
    <source>
        <dbReference type="ARBA" id="ARBA00022692"/>
    </source>
</evidence>
<feature type="transmembrane region" description="Helical" evidence="6">
    <location>
        <begin position="57"/>
        <end position="79"/>
    </location>
</feature>
<dbReference type="AlphaFoldDB" id="A0A9Q3V361"/>
<evidence type="ECO:0000256" key="5">
    <source>
        <dbReference type="ARBA" id="ARBA00023136"/>
    </source>
</evidence>
<protein>
    <submittedName>
        <fullName evidence="7">Lipopolysaccharide biosynthesis protein</fullName>
    </submittedName>
</protein>
<evidence type="ECO:0000256" key="2">
    <source>
        <dbReference type="ARBA" id="ARBA00022475"/>
    </source>
</evidence>
<gene>
    <name evidence="7" type="ORF">LO744_06405</name>
</gene>
<evidence type="ECO:0000256" key="6">
    <source>
        <dbReference type="SAM" id="Phobius"/>
    </source>
</evidence>
<evidence type="ECO:0000313" key="7">
    <source>
        <dbReference type="EMBL" id="MCD1116480.1"/>
    </source>
</evidence>
<dbReference type="PANTHER" id="PTHR30250:SF26">
    <property type="entry name" value="PSMA PROTEIN"/>
    <property type="match status" value="1"/>
</dbReference>
<dbReference type="EMBL" id="JAJNAY010000001">
    <property type="protein sequence ID" value="MCD1116480.1"/>
    <property type="molecule type" value="Genomic_DNA"/>
</dbReference>
<evidence type="ECO:0000256" key="4">
    <source>
        <dbReference type="ARBA" id="ARBA00022989"/>
    </source>
</evidence>
<feature type="transmembrane region" description="Helical" evidence="6">
    <location>
        <begin position="371"/>
        <end position="393"/>
    </location>
</feature>
<feature type="transmembrane region" description="Helical" evidence="6">
    <location>
        <begin position="152"/>
        <end position="170"/>
    </location>
</feature>
<keyword evidence="4 6" id="KW-1133">Transmembrane helix</keyword>
<sequence>MNALGVEDYGTYSIVGGVVSMFSFFNSAMVSATNRFLAFDIGKNDIIQLKKTFNATLNIHILIALLILVLAETLGLWFINYKLNIAAERMSAVNWVYQFSVFTFLLSVIQVPYDALIVAREKMSIYAYMSIAEVILKLLIVYLLLIFDFDKLILYAGLLFGVSFITRVVHKIYCKINFEESKYQFYYENELYKKLLSFSGWSLFGNMASVVRGQGLNILLNVFFGTVVNAAYGISMQVQGAVQVFVTNFQMAVNPQIIKQYSSGNKEQSLKLIFQSAKFSYFLMFLLVCPIIYNIDFILEIWLKNPPKGTSSFVVLCLIGILIDCISGPLMIGAQAHGNIKWYQIVLGTFIFLCLPISYIFLKIFYNPNVIFWVIIGINIISLFGRLLFLKYLINFDVGLFVRNVILRIIVITTILFLTTHYLMFSLNNCYVDFISKSMILTIVNLVMIFFYWLE</sequence>
<dbReference type="RefSeq" id="WP_230668067.1">
    <property type="nucleotide sequence ID" value="NZ_JAJNAY010000001.1"/>
</dbReference>
<keyword evidence="8" id="KW-1185">Reference proteome</keyword>
<organism evidence="7 8">
    <name type="scientific">Chryseobacterium turcicum</name>
    <dbReference type="NCBI Taxonomy" id="2898076"/>
    <lineage>
        <taxon>Bacteria</taxon>
        <taxon>Pseudomonadati</taxon>
        <taxon>Bacteroidota</taxon>
        <taxon>Flavobacteriia</taxon>
        <taxon>Flavobacteriales</taxon>
        <taxon>Weeksellaceae</taxon>
        <taxon>Chryseobacterium group</taxon>
        <taxon>Chryseobacterium</taxon>
    </lineage>
</organism>
<feature type="transmembrane region" description="Helical" evidence="6">
    <location>
        <begin position="311"/>
        <end position="333"/>
    </location>
</feature>
<accession>A0A9Q3V361</accession>
<name>A0A9Q3V361_9FLAO</name>
<dbReference type="Proteomes" id="UP001108025">
    <property type="component" value="Unassembled WGS sequence"/>
</dbReference>
<feature type="transmembrane region" description="Helical" evidence="6">
    <location>
        <begin position="95"/>
        <end position="113"/>
    </location>
</feature>
<feature type="transmembrane region" description="Helical" evidence="6">
    <location>
        <begin position="405"/>
        <end position="425"/>
    </location>
</feature>
<feature type="transmembrane region" description="Helical" evidence="6">
    <location>
        <begin position="125"/>
        <end position="146"/>
    </location>
</feature>